<organism evidence="6 7">
    <name type="scientific">Paenibacillus macerans</name>
    <name type="common">Bacillus macerans</name>
    <dbReference type="NCBI Taxonomy" id="44252"/>
    <lineage>
        <taxon>Bacteria</taxon>
        <taxon>Bacillati</taxon>
        <taxon>Bacillota</taxon>
        <taxon>Bacilli</taxon>
        <taxon>Bacillales</taxon>
        <taxon>Paenibacillaceae</taxon>
        <taxon>Paenibacillus</taxon>
    </lineage>
</organism>
<keyword evidence="1" id="KW-0805">Transcription regulation</keyword>
<dbReference type="Gene3D" id="1.10.10.10">
    <property type="entry name" value="Winged helix-like DNA-binding domain superfamily/Winged helix DNA-binding domain"/>
    <property type="match status" value="1"/>
</dbReference>
<feature type="domain" description="HTH rpiR-type" evidence="4">
    <location>
        <begin position="1"/>
        <end position="76"/>
    </location>
</feature>
<dbReference type="GO" id="GO:1901135">
    <property type="term" value="P:carbohydrate derivative metabolic process"/>
    <property type="evidence" value="ECO:0007669"/>
    <property type="project" value="InterPro"/>
</dbReference>
<evidence type="ECO:0000256" key="3">
    <source>
        <dbReference type="ARBA" id="ARBA00023163"/>
    </source>
</evidence>
<reference evidence="6 7" key="1">
    <citation type="submission" date="2014-04" db="EMBL/GenBank/DDBJ databases">
        <authorList>
            <person name="Bishop-Lilly K.A."/>
            <person name="Broomall S.M."/>
            <person name="Chain P.S."/>
            <person name="Chertkov O."/>
            <person name="Coyne S.R."/>
            <person name="Daligault H.E."/>
            <person name="Davenport K.W."/>
            <person name="Erkkila T."/>
            <person name="Frey K.G."/>
            <person name="Gibbons H.S."/>
            <person name="Gu W."/>
            <person name="Jaissle J."/>
            <person name="Johnson S.L."/>
            <person name="Koroleva G.I."/>
            <person name="Ladner J.T."/>
            <person name="Lo C.-C."/>
            <person name="Minogue T.D."/>
            <person name="Munk C."/>
            <person name="Palacios G.F."/>
            <person name="Redden C.L."/>
            <person name="Rosenzweig C.N."/>
            <person name="Scholz M.B."/>
            <person name="Teshima H."/>
            <person name="Xu Y."/>
        </authorList>
    </citation>
    <scope>NUCLEOTIDE SEQUENCE [LARGE SCALE GENOMIC DNA]</scope>
    <source>
        <strain evidence="6 7">8244</strain>
    </source>
</reference>
<dbReference type="CDD" id="cd05013">
    <property type="entry name" value="SIS_RpiR"/>
    <property type="match status" value="1"/>
</dbReference>
<dbReference type="PANTHER" id="PTHR30514:SF10">
    <property type="entry name" value="MURR_RPIR FAMILY TRANSCRIPTIONAL REGULATOR"/>
    <property type="match status" value="1"/>
</dbReference>
<dbReference type="InterPro" id="IPR035472">
    <property type="entry name" value="RpiR-like_SIS"/>
</dbReference>
<dbReference type="EMBL" id="JMQA01000030">
    <property type="protein sequence ID" value="KFN07936.1"/>
    <property type="molecule type" value="Genomic_DNA"/>
</dbReference>
<dbReference type="STRING" id="44252.DJ90_3391"/>
<dbReference type="PROSITE" id="PS51464">
    <property type="entry name" value="SIS"/>
    <property type="match status" value="1"/>
</dbReference>
<name>A0A090ZUW0_PAEMA</name>
<dbReference type="SUPFAM" id="SSF46689">
    <property type="entry name" value="Homeodomain-like"/>
    <property type="match status" value="1"/>
</dbReference>
<accession>A0A090ZUW0</accession>
<dbReference type="GO" id="GO:0003700">
    <property type="term" value="F:DNA-binding transcription factor activity"/>
    <property type="evidence" value="ECO:0007669"/>
    <property type="project" value="InterPro"/>
</dbReference>
<evidence type="ECO:0000256" key="2">
    <source>
        <dbReference type="ARBA" id="ARBA00023125"/>
    </source>
</evidence>
<dbReference type="PROSITE" id="PS51071">
    <property type="entry name" value="HTH_RPIR"/>
    <property type="match status" value="1"/>
</dbReference>
<dbReference type="InterPro" id="IPR009057">
    <property type="entry name" value="Homeodomain-like_sf"/>
</dbReference>
<protein>
    <submittedName>
        <fullName evidence="6">SIS domain protein</fullName>
    </submittedName>
</protein>
<dbReference type="GO" id="GO:0097367">
    <property type="term" value="F:carbohydrate derivative binding"/>
    <property type="evidence" value="ECO:0007669"/>
    <property type="project" value="InterPro"/>
</dbReference>
<dbReference type="Gene3D" id="3.40.50.10490">
    <property type="entry name" value="Glucose-6-phosphate isomerase like protein, domain 1"/>
    <property type="match status" value="1"/>
</dbReference>
<evidence type="ECO:0000259" key="4">
    <source>
        <dbReference type="PROSITE" id="PS51071"/>
    </source>
</evidence>
<proteinExistence type="predicted"/>
<sequence length="288" mass="32391">MKILTLLKEMRGFTPNEQSIAAYVLQHPENCLSLSIHELARAAFTSHSAVVRLTQKLGLAGFKEFKIKLAQELQQSLQQISGVDPNLPFGVDESSIQVAKGMAELLKETIEKTFVLLDHELLNRSAEMLNRAKRIFMFALGDSQIRAQSFQNKLIKINKYAIIATELAEWAQHTMNMTPEDCAVFLTYHSKSPIYLKAARHLKNTGVPMLTITSSARSELAALSKVCIQVPNDELSYAKIGTFSSQIAFEYVLNVLYSCIYKLDYSKNRQTALQSLTAFQAFDMMQNL</sequence>
<dbReference type="PATRIC" id="fig|44252.3.peg.3523"/>
<dbReference type="InterPro" id="IPR001347">
    <property type="entry name" value="SIS_dom"/>
</dbReference>
<dbReference type="InterPro" id="IPR046348">
    <property type="entry name" value="SIS_dom_sf"/>
</dbReference>
<dbReference type="InterPro" id="IPR000281">
    <property type="entry name" value="HTH_RpiR"/>
</dbReference>
<comment type="caution">
    <text evidence="6">The sequence shown here is derived from an EMBL/GenBank/DDBJ whole genome shotgun (WGS) entry which is preliminary data.</text>
</comment>
<dbReference type="RefSeq" id="WP_036624957.1">
    <property type="nucleotide sequence ID" value="NZ_BOSD01000014.1"/>
</dbReference>
<evidence type="ECO:0000259" key="5">
    <source>
        <dbReference type="PROSITE" id="PS51464"/>
    </source>
</evidence>
<dbReference type="Proteomes" id="UP000029278">
    <property type="component" value="Unassembled WGS sequence"/>
</dbReference>
<dbReference type="OrthoDB" id="6590756at2"/>
<dbReference type="PANTHER" id="PTHR30514">
    <property type="entry name" value="GLUCOKINASE"/>
    <property type="match status" value="1"/>
</dbReference>
<dbReference type="InterPro" id="IPR047640">
    <property type="entry name" value="RpiR-like"/>
</dbReference>
<dbReference type="Pfam" id="PF01380">
    <property type="entry name" value="SIS"/>
    <property type="match status" value="1"/>
</dbReference>
<dbReference type="GO" id="GO:0003677">
    <property type="term" value="F:DNA binding"/>
    <property type="evidence" value="ECO:0007669"/>
    <property type="project" value="UniProtKB-KW"/>
</dbReference>
<dbReference type="InterPro" id="IPR036388">
    <property type="entry name" value="WH-like_DNA-bd_sf"/>
</dbReference>
<evidence type="ECO:0000256" key="1">
    <source>
        <dbReference type="ARBA" id="ARBA00023015"/>
    </source>
</evidence>
<dbReference type="SUPFAM" id="SSF53697">
    <property type="entry name" value="SIS domain"/>
    <property type="match status" value="1"/>
</dbReference>
<keyword evidence="2" id="KW-0238">DNA-binding</keyword>
<evidence type="ECO:0000313" key="7">
    <source>
        <dbReference type="Proteomes" id="UP000029278"/>
    </source>
</evidence>
<gene>
    <name evidence="6" type="ORF">DJ90_3391</name>
</gene>
<dbReference type="AlphaFoldDB" id="A0A090ZUW0"/>
<dbReference type="Pfam" id="PF01418">
    <property type="entry name" value="HTH_6"/>
    <property type="match status" value="1"/>
</dbReference>
<dbReference type="HOGENOM" id="CLU_055769_2_1_9"/>
<evidence type="ECO:0000313" key="6">
    <source>
        <dbReference type="EMBL" id="KFN07936.1"/>
    </source>
</evidence>
<keyword evidence="3" id="KW-0804">Transcription</keyword>
<keyword evidence="7" id="KW-1185">Reference proteome</keyword>
<feature type="domain" description="SIS" evidence="5">
    <location>
        <begin position="125"/>
        <end position="266"/>
    </location>
</feature>
<dbReference type="GeneID" id="77008813"/>